<dbReference type="OrthoDB" id="667577at2759"/>
<reference evidence="4 5" key="1">
    <citation type="journal article" date="2018" name="MBio">
        <title>Comparative Genomics Reveals the Core Gene Toolbox for the Fungus-Insect Symbiosis.</title>
        <authorList>
            <person name="Wang Y."/>
            <person name="Stata M."/>
            <person name="Wang W."/>
            <person name="Stajich J.E."/>
            <person name="White M.M."/>
            <person name="Moncalvo J.M."/>
        </authorList>
    </citation>
    <scope>NUCLEOTIDE SEQUENCE [LARGE SCALE GENOMIC DNA]</scope>
    <source>
        <strain evidence="4 5">SWE-8-4</strain>
    </source>
</reference>
<dbReference type="GO" id="GO:0003677">
    <property type="term" value="F:DNA binding"/>
    <property type="evidence" value="ECO:0007669"/>
    <property type="project" value="UniProtKB-UniRule"/>
</dbReference>
<dbReference type="Proteomes" id="UP000245383">
    <property type="component" value="Unassembled WGS sequence"/>
</dbReference>
<feature type="coiled-coil region" evidence="2">
    <location>
        <begin position="199"/>
        <end position="229"/>
    </location>
</feature>
<dbReference type="Gene3D" id="1.10.30.10">
    <property type="entry name" value="High mobility group box domain"/>
    <property type="match status" value="1"/>
</dbReference>
<keyword evidence="2" id="KW-0175">Coiled coil</keyword>
<evidence type="ECO:0000256" key="1">
    <source>
        <dbReference type="PROSITE-ProRule" id="PRU00267"/>
    </source>
</evidence>
<dbReference type="SUPFAM" id="SSF47095">
    <property type="entry name" value="HMG-box"/>
    <property type="match status" value="1"/>
</dbReference>
<keyword evidence="1" id="KW-0238">DNA-binding</keyword>
<evidence type="ECO:0000313" key="5">
    <source>
        <dbReference type="Proteomes" id="UP000245383"/>
    </source>
</evidence>
<dbReference type="STRING" id="133385.A0A2T9Y5J3"/>
<dbReference type="AlphaFoldDB" id="A0A2T9Y5J3"/>
<proteinExistence type="predicted"/>
<dbReference type="Pfam" id="PF00505">
    <property type="entry name" value="HMG_box"/>
    <property type="match status" value="1"/>
</dbReference>
<evidence type="ECO:0000259" key="3">
    <source>
        <dbReference type="PROSITE" id="PS50118"/>
    </source>
</evidence>
<sequence>MLKNGKATLIIVTRGSVLGLYRSPEFTTVLCLNSAIRANFDLKNNIFLDINIRYYSSISKDTNLLNDDKLQQNIPLSHSIKSSNSNNIPLQTNKLKIPKLNITHEAKSALAANRKKAKIDEVQRLNKAKLAKLDNDQKLNNAKLAKVAIVQRLKKIISIEAAKAKKLKNFETFKKVKEAKLAKALKAKKAKLDKMAIKKKLKNEKIDKAQKLKDKIDKKKKIIKQKKKDELKKLKLQENFNLINELVLHTWWDNVDKNLIKLENLRRKSVNKIRNAKKINKLSMLVDPRAPKRPASAYAMFVKDLKKSNLSEFPTQITDFIKYAAAKWKQLPESKKYIYRDKYKAALQLYKEASEKFK</sequence>
<organism evidence="4 5">
    <name type="scientific">Smittium simulii</name>
    <dbReference type="NCBI Taxonomy" id="133385"/>
    <lineage>
        <taxon>Eukaryota</taxon>
        <taxon>Fungi</taxon>
        <taxon>Fungi incertae sedis</taxon>
        <taxon>Zoopagomycota</taxon>
        <taxon>Kickxellomycotina</taxon>
        <taxon>Harpellomycetes</taxon>
        <taxon>Harpellales</taxon>
        <taxon>Legeriomycetaceae</taxon>
        <taxon>Smittium</taxon>
    </lineage>
</organism>
<dbReference type="GO" id="GO:0005634">
    <property type="term" value="C:nucleus"/>
    <property type="evidence" value="ECO:0007669"/>
    <property type="project" value="UniProtKB-UniRule"/>
</dbReference>
<keyword evidence="5" id="KW-1185">Reference proteome</keyword>
<feature type="domain" description="HMG box" evidence="3">
    <location>
        <begin position="291"/>
        <end position="358"/>
    </location>
</feature>
<feature type="DNA-binding region" description="HMG box" evidence="1">
    <location>
        <begin position="291"/>
        <end position="358"/>
    </location>
</feature>
<dbReference type="SMART" id="SM00398">
    <property type="entry name" value="HMG"/>
    <property type="match status" value="1"/>
</dbReference>
<dbReference type="InterPro" id="IPR009071">
    <property type="entry name" value="HMG_box_dom"/>
</dbReference>
<dbReference type="PROSITE" id="PS50118">
    <property type="entry name" value="HMG_BOX_2"/>
    <property type="match status" value="1"/>
</dbReference>
<evidence type="ECO:0000313" key="4">
    <source>
        <dbReference type="EMBL" id="PVU87606.1"/>
    </source>
</evidence>
<dbReference type="InterPro" id="IPR036910">
    <property type="entry name" value="HMG_box_dom_sf"/>
</dbReference>
<keyword evidence="1" id="KW-0539">Nucleus</keyword>
<dbReference type="EMBL" id="MBFR01000473">
    <property type="protein sequence ID" value="PVU87606.1"/>
    <property type="molecule type" value="Genomic_DNA"/>
</dbReference>
<gene>
    <name evidence="4" type="ORF">BB561_006259</name>
</gene>
<protein>
    <recommendedName>
        <fullName evidence="3">HMG box domain-containing protein</fullName>
    </recommendedName>
</protein>
<evidence type="ECO:0000256" key="2">
    <source>
        <dbReference type="SAM" id="Coils"/>
    </source>
</evidence>
<accession>A0A2T9Y5J3</accession>
<comment type="caution">
    <text evidence="4">The sequence shown here is derived from an EMBL/GenBank/DDBJ whole genome shotgun (WGS) entry which is preliminary data.</text>
</comment>
<name>A0A2T9Y5J3_9FUNG</name>